<dbReference type="PANTHER" id="PTHR30055">
    <property type="entry name" value="HTH-TYPE TRANSCRIPTIONAL REGULATOR RUTR"/>
    <property type="match status" value="1"/>
</dbReference>
<dbReference type="EMBL" id="QQAZ01000009">
    <property type="protein sequence ID" value="RDI47221.1"/>
    <property type="molecule type" value="Genomic_DNA"/>
</dbReference>
<reference evidence="7 8" key="1">
    <citation type="submission" date="2018-07" db="EMBL/GenBank/DDBJ databases">
        <title>Genomic Encyclopedia of Type Strains, Phase IV (KMG-IV): sequencing the most valuable type-strain genomes for metagenomic binning, comparative biology and taxonomic classification.</title>
        <authorList>
            <person name="Goeker M."/>
        </authorList>
    </citation>
    <scope>NUCLEOTIDE SEQUENCE [LARGE SCALE GENOMIC DNA]</scope>
    <source>
        <strain evidence="7 8">DSM 44952</strain>
    </source>
</reference>
<dbReference type="FunFam" id="1.10.10.60:FF:000289">
    <property type="entry name" value="TetR family transcriptional regulator"/>
    <property type="match status" value="1"/>
</dbReference>
<feature type="domain" description="HTH tetR-type" evidence="6">
    <location>
        <begin position="49"/>
        <end position="109"/>
    </location>
</feature>
<dbReference type="Pfam" id="PF00440">
    <property type="entry name" value="TetR_N"/>
    <property type="match status" value="1"/>
</dbReference>
<dbReference type="Pfam" id="PF17932">
    <property type="entry name" value="TetR_C_24"/>
    <property type="match status" value="1"/>
</dbReference>
<accession>A0A370GUM9</accession>
<dbReference type="Gene3D" id="1.10.357.10">
    <property type="entry name" value="Tetracycline Repressor, domain 2"/>
    <property type="match status" value="1"/>
</dbReference>
<comment type="caution">
    <text evidence="7">The sequence shown here is derived from an EMBL/GenBank/DDBJ whole genome shotgun (WGS) entry which is preliminary data.</text>
</comment>
<dbReference type="SUPFAM" id="SSF46689">
    <property type="entry name" value="Homeodomain-like"/>
    <property type="match status" value="1"/>
</dbReference>
<sequence>MTREACRDDGGGMLDGGEACRDRGERAGVDQANAWLYYGRVAAPDASKSARRNELLALAAGLFAERGLRATTVRDIADAAGILSGSLYHHFDSKESMVDEILRGFLDDLFGRYREIVDSGLSPRDTLEALVIASYESFDRWHAAVAIYQAEAKRLSGTPRFAYIDEYNQEFRELWHKVLARGVEDSSFRPELDIELAYRFLRDTVWVAVRWYQPGGRITVDSLAKQYLTIVLDGLTNPEAQHRK</sequence>
<evidence type="ECO:0000256" key="1">
    <source>
        <dbReference type="ARBA" id="ARBA00022491"/>
    </source>
</evidence>
<dbReference type="PRINTS" id="PR00455">
    <property type="entry name" value="HTHTETR"/>
</dbReference>
<dbReference type="STRING" id="1210089.GCA_001613165_04365"/>
<dbReference type="InterPro" id="IPR001647">
    <property type="entry name" value="HTH_TetR"/>
</dbReference>
<evidence type="ECO:0000259" key="6">
    <source>
        <dbReference type="PROSITE" id="PS50977"/>
    </source>
</evidence>
<dbReference type="InterPro" id="IPR036271">
    <property type="entry name" value="Tet_transcr_reg_TetR-rel_C_sf"/>
</dbReference>
<evidence type="ECO:0000256" key="3">
    <source>
        <dbReference type="ARBA" id="ARBA00023125"/>
    </source>
</evidence>
<keyword evidence="4" id="KW-0804">Transcription</keyword>
<evidence type="ECO:0000313" key="7">
    <source>
        <dbReference type="EMBL" id="RDI47221.1"/>
    </source>
</evidence>
<gene>
    <name evidence="7" type="ORF">DFR68_109220</name>
</gene>
<keyword evidence="8" id="KW-1185">Reference proteome</keyword>
<keyword evidence="1" id="KW-0678">Repressor</keyword>
<name>A0A370GUM9_9NOCA</name>
<dbReference type="SUPFAM" id="SSF48498">
    <property type="entry name" value="Tetracyclin repressor-like, C-terminal domain"/>
    <property type="match status" value="1"/>
</dbReference>
<dbReference type="InterPro" id="IPR050109">
    <property type="entry name" value="HTH-type_TetR-like_transc_reg"/>
</dbReference>
<dbReference type="Gene3D" id="1.10.10.60">
    <property type="entry name" value="Homeodomain-like"/>
    <property type="match status" value="1"/>
</dbReference>
<evidence type="ECO:0000256" key="5">
    <source>
        <dbReference type="PROSITE-ProRule" id="PRU00335"/>
    </source>
</evidence>
<proteinExistence type="predicted"/>
<dbReference type="Proteomes" id="UP000255355">
    <property type="component" value="Unassembled WGS sequence"/>
</dbReference>
<protein>
    <submittedName>
        <fullName evidence="7">TetR family transcriptional regulator</fullName>
    </submittedName>
</protein>
<dbReference type="PANTHER" id="PTHR30055:SF175">
    <property type="entry name" value="HTH-TYPE TRANSCRIPTIONAL REPRESSOR KSTR2"/>
    <property type="match status" value="1"/>
</dbReference>
<dbReference type="InterPro" id="IPR041490">
    <property type="entry name" value="KstR2_TetR_C"/>
</dbReference>
<organism evidence="7 8">
    <name type="scientific">Nocardia mexicana</name>
    <dbReference type="NCBI Taxonomy" id="279262"/>
    <lineage>
        <taxon>Bacteria</taxon>
        <taxon>Bacillati</taxon>
        <taxon>Actinomycetota</taxon>
        <taxon>Actinomycetes</taxon>
        <taxon>Mycobacteriales</taxon>
        <taxon>Nocardiaceae</taxon>
        <taxon>Nocardia</taxon>
    </lineage>
</organism>
<evidence type="ECO:0000256" key="2">
    <source>
        <dbReference type="ARBA" id="ARBA00023015"/>
    </source>
</evidence>
<keyword evidence="2" id="KW-0805">Transcription regulation</keyword>
<dbReference type="PROSITE" id="PS50977">
    <property type="entry name" value="HTH_TETR_2"/>
    <property type="match status" value="1"/>
</dbReference>
<dbReference type="AlphaFoldDB" id="A0A370GUM9"/>
<keyword evidence="3 5" id="KW-0238">DNA-binding</keyword>
<dbReference type="InterPro" id="IPR009057">
    <property type="entry name" value="Homeodomain-like_sf"/>
</dbReference>
<dbReference type="GO" id="GO:0003700">
    <property type="term" value="F:DNA-binding transcription factor activity"/>
    <property type="evidence" value="ECO:0007669"/>
    <property type="project" value="TreeGrafter"/>
</dbReference>
<dbReference type="GO" id="GO:0000976">
    <property type="term" value="F:transcription cis-regulatory region binding"/>
    <property type="evidence" value="ECO:0007669"/>
    <property type="project" value="TreeGrafter"/>
</dbReference>
<evidence type="ECO:0000256" key="4">
    <source>
        <dbReference type="ARBA" id="ARBA00023163"/>
    </source>
</evidence>
<feature type="DNA-binding region" description="H-T-H motif" evidence="5">
    <location>
        <begin position="72"/>
        <end position="91"/>
    </location>
</feature>
<evidence type="ECO:0000313" key="8">
    <source>
        <dbReference type="Proteomes" id="UP000255355"/>
    </source>
</evidence>